<dbReference type="SUPFAM" id="SSF51182">
    <property type="entry name" value="RmlC-like cupins"/>
    <property type="match status" value="1"/>
</dbReference>
<dbReference type="AlphaFoldDB" id="A0A368KC94"/>
<dbReference type="OrthoDB" id="9794183at2"/>
<reference evidence="2 3" key="1">
    <citation type="submission" date="2018-05" db="EMBL/GenBank/DDBJ databases">
        <title>Draft genome sequence of Rhodanobacter denitrificans Yn1 isolated from gold copper mine.</title>
        <authorList>
            <person name="Yang N."/>
            <person name="Mazhar H.S."/>
            <person name="Rensing C."/>
        </authorList>
    </citation>
    <scope>NUCLEOTIDE SEQUENCE [LARGE SCALE GENOMIC DNA]</scope>
    <source>
        <strain evidence="2 3">Yn1</strain>
    </source>
</reference>
<accession>A0A368KC94</accession>
<dbReference type="InterPro" id="IPR011051">
    <property type="entry name" value="RmlC_Cupin_sf"/>
</dbReference>
<protein>
    <submittedName>
        <fullName evidence="2">Cupin domain-containing protein</fullName>
    </submittedName>
</protein>
<evidence type="ECO:0000259" key="1">
    <source>
        <dbReference type="Pfam" id="PF07883"/>
    </source>
</evidence>
<feature type="domain" description="Cupin type-2" evidence="1">
    <location>
        <begin position="47"/>
        <end position="95"/>
    </location>
</feature>
<evidence type="ECO:0000313" key="3">
    <source>
        <dbReference type="Proteomes" id="UP000252387"/>
    </source>
</evidence>
<dbReference type="InterPro" id="IPR014710">
    <property type="entry name" value="RmlC-like_jellyroll"/>
</dbReference>
<sequence>MSGPDAPAPDVIDLGTLARELPQAWRSRLLGGIGQARLKLLRMDAGAYPEEIHDQAEALLVLEGRMRLRFADQVRTVGAGELCLVPAGVAHAVAEGSHGILLIVDT</sequence>
<dbReference type="Gene3D" id="2.60.120.10">
    <property type="entry name" value="Jelly Rolls"/>
    <property type="match status" value="1"/>
</dbReference>
<gene>
    <name evidence="2" type="ORF">DEO45_10315</name>
</gene>
<dbReference type="Pfam" id="PF07883">
    <property type="entry name" value="Cupin_2"/>
    <property type="match status" value="1"/>
</dbReference>
<dbReference type="Proteomes" id="UP000252387">
    <property type="component" value="Unassembled WGS sequence"/>
</dbReference>
<name>A0A368KC94_9GAMM</name>
<organism evidence="2 3">
    <name type="scientific">Rhodanobacter denitrificans</name>
    <dbReference type="NCBI Taxonomy" id="666685"/>
    <lineage>
        <taxon>Bacteria</taxon>
        <taxon>Pseudomonadati</taxon>
        <taxon>Pseudomonadota</taxon>
        <taxon>Gammaproteobacteria</taxon>
        <taxon>Lysobacterales</taxon>
        <taxon>Rhodanobacteraceae</taxon>
        <taxon>Rhodanobacter</taxon>
    </lineage>
</organism>
<dbReference type="InterPro" id="IPR013096">
    <property type="entry name" value="Cupin_2"/>
</dbReference>
<proteinExistence type="predicted"/>
<dbReference type="RefSeq" id="WP_114343212.1">
    <property type="nucleotide sequence ID" value="NZ_QFWQ01000006.1"/>
</dbReference>
<comment type="caution">
    <text evidence="2">The sequence shown here is derived from an EMBL/GenBank/DDBJ whole genome shotgun (WGS) entry which is preliminary data.</text>
</comment>
<evidence type="ECO:0000313" key="2">
    <source>
        <dbReference type="EMBL" id="RCS29551.1"/>
    </source>
</evidence>
<dbReference type="EMBL" id="QFWQ01000006">
    <property type="protein sequence ID" value="RCS29551.1"/>
    <property type="molecule type" value="Genomic_DNA"/>
</dbReference>
<keyword evidence="3" id="KW-1185">Reference proteome</keyword>